<protein>
    <submittedName>
        <fullName evidence="1">Uncharacterized protein</fullName>
    </submittedName>
</protein>
<dbReference type="Proteomes" id="UP000516117">
    <property type="component" value="Chromosome"/>
</dbReference>
<keyword evidence="2" id="KW-1185">Reference proteome</keyword>
<evidence type="ECO:0000313" key="1">
    <source>
        <dbReference type="EMBL" id="QNP56229.1"/>
    </source>
</evidence>
<evidence type="ECO:0000313" key="2">
    <source>
        <dbReference type="Proteomes" id="UP000516117"/>
    </source>
</evidence>
<dbReference type="KEGG" id="tdf:H9L22_01690"/>
<proteinExistence type="predicted"/>
<organism evidence="1 2">
    <name type="scientific">Tessaracoccus defluvii</name>
    <dbReference type="NCBI Taxonomy" id="1285901"/>
    <lineage>
        <taxon>Bacteria</taxon>
        <taxon>Bacillati</taxon>
        <taxon>Actinomycetota</taxon>
        <taxon>Actinomycetes</taxon>
        <taxon>Propionibacteriales</taxon>
        <taxon>Propionibacteriaceae</taxon>
        <taxon>Tessaracoccus</taxon>
    </lineage>
</organism>
<sequence length="92" mass="9136">MAAAPMSAVGCATVVRGGAECAAMAMSSKPTTDRSVGTRNPARFAACSTPRATASFAAKMALGTSSASMIMLSAATPSACVSWSTKISRALT</sequence>
<name>A0A7H0H6R3_9ACTN</name>
<gene>
    <name evidence="1" type="ORF">H9L22_01690</name>
</gene>
<dbReference type="AlphaFoldDB" id="A0A7H0H6R3"/>
<reference evidence="1 2" key="1">
    <citation type="submission" date="2020-08" db="EMBL/GenBank/DDBJ databases">
        <title>Genome sequence of Tessaracoccus defluvii JCM 17540T.</title>
        <authorList>
            <person name="Hyun D.-W."/>
            <person name="Bae J.-W."/>
        </authorList>
    </citation>
    <scope>NUCLEOTIDE SEQUENCE [LARGE SCALE GENOMIC DNA]</scope>
    <source>
        <strain evidence="1 2">JCM 17540</strain>
    </source>
</reference>
<accession>A0A7H0H6R3</accession>
<dbReference type="EMBL" id="CP060789">
    <property type="protein sequence ID" value="QNP56229.1"/>
    <property type="molecule type" value="Genomic_DNA"/>
</dbReference>